<dbReference type="PANTHER" id="PTHR44942:SF4">
    <property type="entry name" value="METHYLTRANSFERASE TYPE 11 DOMAIN-CONTAINING PROTEIN"/>
    <property type="match status" value="1"/>
</dbReference>
<evidence type="ECO:0000256" key="2">
    <source>
        <dbReference type="ARBA" id="ARBA00022679"/>
    </source>
</evidence>
<dbReference type="InterPro" id="IPR029063">
    <property type="entry name" value="SAM-dependent_MTases_sf"/>
</dbReference>
<dbReference type="InterPro" id="IPR041698">
    <property type="entry name" value="Methyltransf_25"/>
</dbReference>
<evidence type="ECO:0000313" key="4">
    <source>
        <dbReference type="EMBL" id="MBC2669663.1"/>
    </source>
</evidence>
<name>A0A7X1FZ50_9SPHN</name>
<sequence length="391" mass="41822">MTLMPAVARLTASPNFSLCQAANGSAYVVGEVEPYPQYWLCERERLLFALFGRKGGVPVEEAMKALLALRPAADPLGEQKRIDRAIAGMVAAGVLIAPAGELSRYGKAMARDYLVHRPFPTGLVGHLRRAGGIGGQSRVLDLASGPGSLALALAEHTPHVSVMELSRGFVAAARAEAKRRGLALGAINESCNRLVQLDASFDVITVSQALHWLDDVAVCKGVCRTLAAAGSFFVIHAAMDLPESHPLAHILGNRTPLGDKLAVPFAEQVRPLFRRLALLFGALDAPDVERHDPAHARAGSTPIAGAGISLFRQERPMGEGFARAFLSDRHIAVLGQTADAVQRDIAERCSVATPDQLMGAMDWAVLHFRRGAADFDWAAWSPPEPEAIAYP</sequence>
<dbReference type="InterPro" id="IPR051052">
    <property type="entry name" value="Diverse_substrate_MTase"/>
</dbReference>
<protein>
    <submittedName>
        <fullName evidence="4">Class I SAM-dependent methyltransferase</fullName>
    </submittedName>
</protein>
<dbReference type="SUPFAM" id="SSF53335">
    <property type="entry name" value="S-adenosyl-L-methionine-dependent methyltransferases"/>
    <property type="match status" value="1"/>
</dbReference>
<evidence type="ECO:0000313" key="5">
    <source>
        <dbReference type="Proteomes" id="UP000551327"/>
    </source>
</evidence>
<evidence type="ECO:0000259" key="3">
    <source>
        <dbReference type="Pfam" id="PF13649"/>
    </source>
</evidence>
<keyword evidence="2 4" id="KW-0808">Transferase</keyword>
<gene>
    <name evidence="4" type="ORF">H7F53_10960</name>
</gene>
<evidence type="ECO:0000256" key="1">
    <source>
        <dbReference type="ARBA" id="ARBA00022603"/>
    </source>
</evidence>
<keyword evidence="5" id="KW-1185">Reference proteome</keyword>
<dbReference type="GO" id="GO:0032259">
    <property type="term" value="P:methylation"/>
    <property type="evidence" value="ECO:0007669"/>
    <property type="project" value="UniProtKB-KW"/>
</dbReference>
<dbReference type="AlphaFoldDB" id="A0A7X1FZ50"/>
<dbReference type="Gene3D" id="3.40.50.150">
    <property type="entry name" value="Vaccinia Virus protein VP39"/>
    <property type="match status" value="1"/>
</dbReference>
<dbReference type="PANTHER" id="PTHR44942">
    <property type="entry name" value="METHYLTRANSF_11 DOMAIN-CONTAINING PROTEIN"/>
    <property type="match status" value="1"/>
</dbReference>
<dbReference type="Proteomes" id="UP000551327">
    <property type="component" value="Unassembled WGS sequence"/>
</dbReference>
<feature type="domain" description="Methyltransferase" evidence="3">
    <location>
        <begin position="139"/>
        <end position="230"/>
    </location>
</feature>
<reference evidence="4 5" key="1">
    <citation type="submission" date="2020-08" db="EMBL/GenBank/DDBJ databases">
        <title>The genome sequence of type strain Novosphingobium piscinae KCTC 42194.</title>
        <authorList>
            <person name="Liu Y."/>
        </authorList>
    </citation>
    <scope>NUCLEOTIDE SEQUENCE [LARGE SCALE GENOMIC DNA]</scope>
    <source>
        <strain evidence="4 5">KCTC 42194</strain>
    </source>
</reference>
<dbReference type="Pfam" id="PF13649">
    <property type="entry name" value="Methyltransf_25"/>
    <property type="match status" value="1"/>
</dbReference>
<keyword evidence="1 4" id="KW-0489">Methyltransferase</keyword>
<dbReference type="EMBL" id="JACLAX010000010">
    <property type="protein sequence ID" value="MBC2669663.1"/>
    <property type="molecule type" value="Genomic_DNA"/>
</dbReference>
<comment type="caution">
    <text evidence="4">The sequence shown here is derived from an EMBL/GenBank/DDBJ whole genome shotgun (WGS) entry which is preliminary data.</text>
</comment>
<accession>A0A7X1FZ50</accession>
<proteinExistence type="predicted"/>
<dbReference type="GO" id="GO:0008168">
    <property type="term" value="F:methyltransferase activity"/>
    <property type="evidence" value="ECO:0007669"/>
    <property type="project" value="UniProtKB-KW"/>
</dbReference>
<organism evidence="4 5">
    <name type="scientific">Novosphingobium piscinae</name>
    <dbReference type="NCBI Taxonomy" id="1507448"/>
    <lineage>
        <taxon>Bacteria</taxon>
        <taxon>Pseudomonadati</taxon>
        <taxon>Pseudomonadota</taxon>
        <taxon>Alphaproteobacteria</taxon>
        <taxon>Sphingomonadales</taxon>
        <taxon>Sphingomonadaceae</taxon>
        <taxon>Novosphingobium</taxon>
    </lineage>
</organism>